<sequence length="360" mass="39998">MALNEFSPVIKQEDNEFLTAIVPSCGLIYSAVLNAAIELNIFEIIGKATPPGVSASEIASQLPKQHPELPRRLDRMLCLLASHSLLTCSTRPNQAFGVERLYQLSRAGKYFVNDPNRGSLTLLPIFLAHQTLVDVFLNYKEVLLDCDNDIYSKVNGMPFYQSIQRDLSLNHIFNKSIADLCKVEIGKILEIYDGFEGISSLVDVGGGIGQNLNVIISKYPSIKGINFDRPQVIQNAPAYPGIEHVGGDMFESVPKGDAIILKAVCHNWPDEKCLKVLTNCYEALPQNGKVIVVDFIMFETIQSSDAEKFASSIDNLMFIFGGRERTEKEFENLCKDSGFSSFKVICRAFSTLGVMEFYKA</sequence>
<dbReference type="Pfam" id="PF00891">
    <property type="entry name" value="Methyltransf_2"/>
    <property type="match status" value="1"/>
</dbReference>
<organism evidence="7 8">
    <name type="scientific">Abrus precatorius</name>
    <name type="common">Indian licorice</name>
    <name type="synonym">Glycine abrus</name>
    <dbReference type="NCBI Taxonomy" id="3816"/>
    <lineage>
        <taxon>Eukaryota</taxon>
        <taxon>Viridiplantae</taxon>
        <taxon>Streptophyta</taxon>
        <taxon>Embryophyta</taxon>
        <taxon>Tracheophyta</taxon>
        <taxon>Spermatophyta</taxon>
        <taxon>Magnoliopsida</taxon>
        <taxon>eudicotyledons</taxon>
        <taxon>Gunneridae</taxon>
        <taxon>Pentapetalae</taxon>
        <taxon>rosids</taxon>
        <taxon>fabids</taxon>
        <taxon>Fabales</taxon>
        <taxon>Fabaceae</taxon>
        <taxon>Papilionoideae</taxon>
        <taxon>50 kb inversion clade</taxon>
        <taxon>NPAAA clade</taxon>
        <taxon>indigoferoid/millettioid clade</taxon>
        <taxon>Abreae</taxon>
        <taxon>Abrus</taxon>
    </lineage>
</organism>
<dbReference type="Proteomes" id="UP000694853">
    <property type="component" value="Unplaced"/>
</dbReference>
<keyword evidence="3" id="KW-0949">S-adenosyl-L-methionine</keyword>
<dbReference type="KEGG" id="aprc:113863113"/>
<dbReference type="GeneID" id="113863113"/>
<dbReference type="InterPro" id="IPR036390">
    <property type="entry name" value="WH_DNA-bd_sf"/>
</dbReference>
<dbReference type="Gene3D" id="1.10.10.10">
    <property type="entry name" value="Winged helix-like DNA-binding domain superfamily/Winged helix DNA-binding domain"/>
    <property type="match status" value="1"/>
</dbReference>
<gene>
    <name evidence="8" type="primary">LOC113863113</name>
</gene>
<dbReference type="RefSeq" id="XP_027352344.1">
    <property type="nucleotide sequence ID" value="XM_027496543.1"/>
</dbReference>
<dbReference type="Pfam" id="PF08100">
    <property type="entry name" value="Dimerisation"/>
    <property type="match status" value="1"/>
</dbReference>
<feature type="domain" description="O-methyltransferase dimerisation" evidence="6">
    <location>
        <begin position="26"/>
        <end position="113"/>
    </location>
</feature>
<evidence type="ECO:0000256" key="1">
    <source>
        <dbReference type="ARBA" id="ARBA00022603"/>
    </source>
</evidence>
<dbReference type="GO" id="GO:0046983">
    <property type="term" value="F:protein dimerization activity"/>
    <property type="evidence" value="ECO:0007669"/>
    <property type="project" value="InterPro"/>
</dbReference>
<protein>
    <submittedName>
        <fullName evidence="8">Isoliquiritigenin 2'-O-methyltransferase-like</fullName>
    </submittedName>
</protein>
<dbReference type="InterPro" id="IPR029063">
    <property type="entry name" value="SAM-dependent_MTases_sf"/>
</dbReference>
<proteinExistence type="predicted"/>
<dbReference type="InterPro" id="IPR016461">
    <property type="entry name" value="COMT-like"/>
</dbReference>
<name>A0A8B8LC84_ABRPR</name>
<keyword evidence="2" id="KW-0808">Transferase</keyword>
<dbReference type="InterPro" id="IPR036388">
    <property type="entry name" value="WH-like_DNA-bd_sf"/>
</dbReference>
<dbReference type="PROSITE" id="PS51683">
    <property type="entry name" value="SAM_OMT_II"/>
    <property type="match status" value="1"/>
</dbReference>
<reference evidence="8" key="2">
    <citation type="submission" date="2025-08" db="UniProtKB">
        <authorList>
            <consortium name="RefSeq"/>
        </authorList>
    </citation>
    <scope>IDENTIFICATION</scope>
    <source>
        <tissue evidence="8">Young leaves</tissue>
    </source>
</reference>
<dbReference type="SUPFAM" id="SSF46785">
    <property type="entry name" value="Winged helix' DNA-binding domain"/>
    <property type="match status" value="1"/>
</dbReference>
<feature type="active site" description="Proton acceptor" evidence="4">
    <location>
        <position position="266"/>
    </location>
</feature>
<dbReference type="PIRSF" id="PIRSF005739">
    <property type="entry name" value="O-mtase"/>
    <property type="match status" value="1"/>
</dbReference>
<dbReference type="PANTHER" id="PTHR11746">
    <property type="entry name" value="O-METHYLTRANSFERASE"/>
    <property type="match status" value="1"/>
</dbReference>
<dbReference type="GO" id="GO:0032259">
    <property type="term" value="P:methylation"/>
    <property type="evidence" value="ECO:0007669"/>
    <property type="project" value="UniProtKB-KW"/>
</dbReference>
<reference evidence="7" key="1">
    <citation type="journal article" date="2019" name="Toxins">
        <title>Detection of Abrin-Like and Prepropulchellin-Like Toxin Genes and Transcripts Using Whole Genome Sequencing and Full-Length Transcript Sequencing of Abrus precatorius.</title>
        <authorList>
            <person name="Hovde B.T."/>
            <person name="Daligault H.E."/>
            <person name="Hanschen E.R."/>
            <person name="Kunde Y.A."/>
            <person name="Johnson M.B."/>
            <person name="Starkenburg S.R."/>
            <person name="Johnson S.L."/>
        </authorList>
    </citation>
    <scope>NUCLEOTIDE SEQUENCE [LARGE SCALE GENOMIC DNA]</scope>
</reference>
<evidence type="ECO:0000313" key="7">
    <source>
        <dbReference type="Proteomes" id="UP000694853"/>
    </source>
</evidence>
<evidence type="ECO:0000259" key="6">
    <source>
        <dbReference type="Pfam" id="PF08100"/>
    </source>
</evidence>
<keyword evidence="1" id="KW-0489">Methyltransferase</keyword>
<keyword evidence="7" id="KW-1185">Reference proteome</keyword>
<dbReference type="FunFam" id="1.10.10.10:FF:000357">
    <property type="entry name" value="Caffeic acid 3-O-methyltransferase"/>
    <property type="match status" value="1"/>
</dbReference>
<feature type="domain" description="O-methyltransferase C-terminal" evidence="5">
    <location>
        <begin position="140"/>
        <end position="340"/>
    </location>
</feature>
<accession>A0A8B8LC84</accession>
<evidence type="ECO:0000256" key="2">
    <source>
        <dbReference type="ARBA" id="ARBA00022679"/>
    </source>
</evidence>
<dbReference type="GO" id="GO:0008171">
    <property type="term" value="F:O-methyltransferase activity"/>
    <property type="evidence" value="ECO:0007669"/>
    <property type="project" value="InterPro"/>
</dbReference>
<dbReference type="SUPFAM" id="SSF53335">
    <property type="entry name" value="S-adenosyl-L-methionine-dependent methyltransferases"/>
    <property type="match status" value="1"/>
</dbReference>
<evidence type="ECO:0000259" key="5">
    <source>
        <dbReference type="Pfam" id="PF00891"/>
    </source>
</evidence>
<dbReference type="OrthoDB" id="1606438at2759"/>
<evidence type="ECO:0000256" key="3">
    <source>
        <dbReference type="ARBA" id="ARBA00022691"/>
    </source>
</evidence>
<dbReference type="AlphaFoldDB" id="A0A8B8LC84"/>
<dbReference type="InterPro" id="IPR012967">
    <property type="entry name" value="COMT_dimerisation"/>
</dbReference>
<dbReference type="InterPro" id="IPR001077">
    <property type="entry name" value="COMT_C"/>
</dbReference>
<evidence type="ECO:0000313" key="8">
    <source>
        <dbReference type="RefSeq" id="XP_027352344.1"/>
    </source>
</evidence>
<evidence type="ECO:0000256" key="4">
    <source>
        <dbReference type="PIRSR" id="PIRSR005739-1"/>
    </source>
</evidence>
<dbReference type="GO" id="GO:0008757">
    <property type="term" value="F:S-adenosylmethionine-dependent methyltransferase activity"/>
    <property type="evidence" value="ECO:0007669"/>
    <property type="project" value="UniProtKB-ARBA"/>
</dbReference>
<dbReference type="Gene3D" id="3.40.50.150">
    <property type="entry name" value="Vaccinia Virus protein VP39"/>
    <property type="match status" value="1"/>
</dbReference>